<organism evidence="2 3">
    <name type="scientific">Lunasporangiospora selenospora</name>
    <dbReference type="NCBI Taxonomy" id="979761"/>
    <lineage>
        <taxon>Eukaryota</taxon>
        <taxon>Fungi</taxon>
        <taxon>Fungi incertae sedis</taxon>
        <taxon>Mucoromycota</taxon>
        <taxon>Mortierellomycotina</taxon>
        <taxon>Mortierellomycetes</taxon>
        <taxon>Mortierellales</taxon>
        <taxon>Mortierellaceae</taxon>
        <taxon>Lunasporangiospora</taxon>
    </lineage>
</organism>
<evidence type="ECO:0000313" key="2">
    <source>
        <dbReference type="EMBL" id="KAF9548606.1"/>
    </source>
</evidence>
<dbReference type="OrthoDB" id="414243at2759"/>
<proteinExistence type="predicted"/>
<dbReference type="GO" id="GO:0004364">
    <property type="term" value="F:glutathione transferase activity"/>
    <property type="evidence" value="ECO:0007669"/>
    <property type="project" value="TreeGrafter"/>
</dbReference>
<feature type="domain" description="GST C-terminal" evidence="1">
    <location>
        <begin position="13"/>
        <end position="142"/>
    </location>
</feature>
<dbReference type="InterPro" id="IPR004046">
    <property type="entry name" value="GST_C"/>
</dbReference>
<gene>
    <name evidence="2" type="ORF">BGW38_009600</name>
</gene>
<dbReference type="InterPro" id="IPR036282">
    <property type="entry name" value="Glutathione-S-Trfase_C_sf"/>
</dbReference>
<protein>
    <recommendedName>
        <fullName evidence="1">GST C-terminal domain-containing protein</fullName>
    </recommendedName>
</protein>
<dbReference type="GO" id="GO:0006749">
    <property type="term" value="P:glutathione metabolic process"/>
    <property type="evidence" value="ECO:0007669"/>
    <property type="project" value="TreeGrafter"/>
</dbReference>
<feature type="non-terminal residue" evidence="2">
    <location>
        <position position="1"/>
    </location>
</feature>
<dbReference type="PANTHER" id="PTHR11571:SF150">
    <property type="entry name" value="GLUTATHIONE S-TRANSFERASE"/>
    <property type="match status" value="1"/>
</dbReference>
<dbReference type="SUPFAM" id="SSF47616">
    <property type="entry name" value="GST C-terminal domain-like"/>
    <property type="match status" value="1"/>
</dbReference>
<sequence>RYLGRIFGFYGDNHFEQTVIDQFFHSTSSLLDQIFSRKYGYKDHPEILEENMKKLSETYIPTWAKYHEAHLQANGANGHYVGNKFSIADVRSANTITLIQSITGETIVSESKTPAIWKLKTTIEANSSYIAYTESDEFKAHAKGNKELLGY</sequence>
<accession>A0A9P6FD60</accession>
<dbReference type="EMBL" id="JAABOA010007144">
    <property type="protein sequence ID" value="KAF9548606.1"/>
    <property type="molecule type" value="Genomic_DNA"/>
</dbReference>
<comment type="caution">
    <text evidence="2">The sequence shown here is derived from an EMBL/GenBank/DDBJ whole genome shotgun (WGS) entry which is preliminary data.</text>
</comment>
<evidence type="ECO:0000313" key="3">
    <source>
        <dbReference type="Proteomes" id="UP000780801"/>
    </source>
</evidence>
<reference evidence="2" key="1">
    <citation type="journal article" date="2020" name="Fungal Divers.">
        <title>Resolving the Mortierellaceae phylogeny through synthesis of multi-gene phylogenetics and phylogenomics.</title>
        <authorList>
            <person name="Vandepol N."/>
            <person name="Liber J."/>
            <person name="Desiro A."/>
            <person name="Na H."/>
            <person name="Kennedy M."/>
            <person name="Barry K."/>
            <person name="Grigoriev I.V."/>
            <person name="Miller A.N."/>
            <person name="O'Donnell K."/>
            <person name="Stajich J.E."/>
            <person name="Bonito G."/>
        </authorList>
    </citation>
    <scope>NUCLEOTIDE SEQUENCE</scope>
    <source>
        <strain evidence="2">KOD1015</strain>
    </source>
</reference>
<dbReference type="Pfam" id="PF14497">
    <property type="entry name" value="GST_C_3"/>
    <property type="match status" value="1"/>
</dbReference>
<dbReference type="PANTHER" id="PTHR11571">
    <property type="entry name" value="GLUTATHIONE S-TRANSFERASE"/>
    <property type="match status" value="1"/>
</dbReference>
<dbReference type="PROSITE" id="PS50405">
    <property type="entry name" value="GST_CTER"/>
    <property type="match status" value="1"/>
</dbReference>
<dbReference type="InterPro" id="IPR050213">
    <property type="entry name" value="GST_superfamily"/>
</dbReference>
<dbReference type="InterPro" id="IPR010987">
    <property type="entry name" value="Glutathione-S-Trfase_C-like"/>
</dbReference>
<dbReference type="AlphaFoldDB" id="A0A9P6FD60"/>
<keyword evidence="3" id="KW-1185">Reference proteome</keyword>
<evidence type="ECO:0000259" key="1">
    <source>
        <dbReference type="PROSITE" id="PS50405"/>
    </source>
</evidence>
<dbReference type="Proteomes" id="UP000780801">
    <property type="component" value="Unassembled WGS sequence"/>
</dbReference>
<dbReference type="Gene3D" id="1.20.1050.10">
    <property type="match status" value="1"/>
</dbReference>
<name>A0A9P6FD60_9FUNG</name>